<dbReference type="AlphaFoldDB" id="A0AAD7C8G7"/>
<evidence type="ECO:0000313" key="1">
    <source>
        <dbReference type="EMBL" id="KAJ7641722.1"/>
    </source>
</evidence>
<comment type="caution">
    <text evidence="1">The sequence shown here is derived from an EMBL/GenBank/DDBJ whole genome shotgun (WGS) entry which is preliminary data.</text>
</comment>
<name>A0AAD7C8G7_9AGAR</name>
<protein>
    <submittedName>
        <fullName evidence="1">Uncharacterized protein</fullName>
    </submittedName>
</protein>
<dbReference type="EMBL" id="JARKIF010000004">
    <property type="protein sequence ID" value="KAJ7641722.1"/>
    <property type="molecule type" value="Genomic_DNA"/>
</dbReference>
<proteinExistence type="predicted"/>
<evidence type="ECO:0000313" key="2">
    <source>
        <dbReference type="Proteomes" id="UP001221142"/>
    </source>
</evidence>
<gene>
    <name evidence="1" type="ORF">FB45DRAFT_361173</name>
</gene>
<accession>A0AAD7C8G7</accession>
<reference evidence="1" key="1">
    <citation type="submission" date="2023-03" db="EMBL/GenBank/DDBJ databases">
        <title>Massive genome expansion in bonnet fungi (Mycena s.s.) driven by repeated elements and novel gene families across ecological guilds.</title>
        <authorList>
            <consortium name="Lawrence Berkeley National Laboratory"/>
            <person name="Harder C.B."/>
            <person name="Miyauchi S."/>
            <person name="Viragh M."/>
            <person name="Kuo A."/>
            <person name="Thoen E."/>
            <person name="Andreopoulos B."/>
            <person name="Lu D."/>
            <person name="Skrede I."/>
            <person name="Drula E."/>
            <person name="Henrissat B."/>
            <person name="Morin E."/>
            <person name="Kohler A."/>
            <person name="Barry K."/>
            <person name="LaButti K."/>
            <person name="Morin E."/>
            <person name="Salamov A."/>
            <person name="Lipzen A."/>
            <person name="Mereny Z."/>
            <person name="Hegedus B."/>
            <person name="Baldrian P."/>
            <person name="Stursova M."/>
            <person name="Weitz H."/>
            <person name="Taylor A."/>
            <person name="Grigoriev I.V."/>
            <person name="Nagy L.G."/>
            <person name="Martin F."/>
            <person name="Kauserud H."/>
        </authorList>
    </citation>
    <scope>NUCLEOTIDE SEQUENCE</scope>
    <source>
        <strain evidence="1">9284</strain>
    </source>
</reference>
<keyword evidence="2" id="KW-1185">Reference proteome</keyword>
<organism evidence="1 2">
    <name type="scientific">Roridomyces roridus</name>
    <dbReference type="NCBI Taxonomy" id="1738132"/>
    <lineage>
        <taxon>Eukaryota</taxon>
        <taxon>Fungi</taxon>
        <taxon>Dikarya</taxon>
        <taxon>Basidiomycota</taxon>
        <taxon>Agaricomycotina</taxon>
        <taxon>Agaricomycetes</taxon>
        <taxon>Agaricomycetidae</taxon>
        <taxon>Agaricales</taxon>
        <taxon>Marasmiineae</taxon>
        <taxon>Mycenaceae</taxon>
        <taxon>Roridomyces</taxon>
    </lineage>
</organism>
<dbReference type="Proteomes" id="UP001221142">
    <property type="component" value="Unassembled WGS sequence"/>
</dbReference>
<sequence>MSSFSKRSDPWMEEPWLDYVVFPGGAEISSTDVPDSNTPWSCGRMVWSPHPNAEPTAVAVKALLARRAAWSNVDLITSATKTFEFDSFACSQELVHGVYAQQFFHYFTAIRIPSAADPSASFYLWQRADVGLGTLDLVQFAMDPTQDLVVFLYNGQDEISRLVCRRLSSLQPHPFAAVALLAFPNPWTLCHFAMEIADDIIAIFPQTCRLRLVLYDWRRGNIIHDVHFEPHIASFHFLTPRVFVLASRQDSGSIEIWSLGDDEPIQPVHVATLQLPSIVGGGAAMLRHVDIYSNPFLAYPTAGKPWSKSNERRLCAFCLRYRVGEDNNDWLYDLFVHSRYLLTYAARPGNQLETVAWDSWGPQHSRMLVREIWQMFRDMFRCVLSWFLSSHLVD</sequence>